<evidence type="ECO:0000313" key="10">
    <source>
        <dbReference type="Proteomes" id="UP001230220"/>
    </source>
</evidence>
<dbReference type="RefSeq" id="WP_307404792.1">
    <property type="nucleotide sequence ID" value="NZ_JAUSUR010000001.1"/>
</dbReference>
<evidence type="ECO:0000256" key="5">
    <source>
        <dbReference type="ARBA" id="ARBA00023136"/>
    </source>
</evidence>
<dbReference type="Pfam" id="PF26002">
    <property type="entry name" value="Beta-barrel_AprE"/>
    <property type="match status" value="1"/>
</dbReference>
<evidence type="ECO:0000256" key="6">
    <source>
        <dbReference type="SAM" id="Coils"/>
    </source>
</evidence>
<keyword evidence="6" id="KW-0175">Coiled coil</keyword>
<keyword evidence="10" id="KW-1185">Reference proteome</keyword>
<dbReference type="PANTHER" id="PTHR30386">
    <property type="entry name" value="MEMBRANE FUSION SUBUNIT OF EMRAB-TOLC MULTIDRUG EFFLUX PUMP"/>
    <property type="match status" value="1"/>
</dbReference>
<proteinExistence type="inferred from homology"/>
<evidence type="ECO:0000313" key="9">
    <source>
        <dbReference type="EMBL" id="MDQ0359572.1"/>
    </source>
</evidence>
<evidence type="ECO:0000256" key="1">
    <source>
        <dbReference type="ARBA" id="ARBA00004167"/>
    </source>
</evidence>
<feature type="coiled-coil region" evidence="6">
    <location>
        <begin position="160"/>
        <end position="217"/>
    </location>
</feature>
<evidence type="ECO:0000259" key="8">
    <source>
        <dbReference type="Pfam" id="PF26002"/>
    </source>
</evidence>
<keyword evidence="3 7" id="KW-0812">Transmembrane</keyword>
<protein>
    <submittedName>
        <fullName evidence="9">Multidrug resistance efflux pump</fullName>
    </submittedName>
</protein>
<keyword evidence="4 7" id="KW-1133">Transmembrane helix</keyword>
<reference evidence="9 10" key="1">
    <citation type="submission" date="2023-07" db="EMBL/GenBank/DDBJ databases">
        <title>Genomic Encyclopedia of Type Strains, Phase IV (KMG-IV): sequencing the most valuable type-strain genomes for metagenomic binning, comparative biology and taxonomic classification.</title>
        <authorList>
            <person name="Goeker M."/>
        </authorList>
    </citation>
    <scope>NUCLEOTIDE SEQUENCE [LARGE SCALE GENOMIC DNA]</scope>
    <source>
        <strain evidence="9 10">DSM 16784</strain>
    </source>
</reference>
<evidence type="ECO:0000256" key="3">
    <source>
        <dbReference type="ARBA" id="ARBA00022692"/>
    </source>
</evidence>
<dbReference type="EMBL" id="JAUSUR010000001">
    <property type="protein sequence ID" value="MDQ0359572.1"/>
    <property type="molecule type" value="Genomic_DNA"/>
</dbReference>
<name>A0ABU0DY65_9FIRM</name>
<dbReference type="Proteomes" id="UP001230220">
    <property type="component" value="Unassembled WGS sequence"/>
</dbReference>
<dbReference type="InterPro" id="IPR058982">
    <property type="entry name" value="Beta-barrel_AprE"/>
</dbReference>
<gene>
    <name evidence="9" type="ORF">J2S15_000303</name>
</gene>
<sequence length="402" mass="46132">MKLYDTNELKDSRIFYEQKSPKVISYILIMVNVLLIILLVFLSIAQKTYTVEASGYVMGDDTTYVSSSVNGTINKLYKEEGDYVEKGEMILEVTRESNKTEIDTLHQKLDLTNRKLDAIDLFDQSLKQNMNYLDNSKEQQEYYEKMNYYLLLKSEEDTSNSNLVNSIQKKQQKLSEVKNKKNQKEDATENELLDQEIESLDQEIQELQQQLDSASQVEKTKTQFLSELGSTRTQLEDEKLEIEISLQIADGETSTYLLKAVSSGYLHYVTSLSTGISVQMNEVIGEISMDNKDQYYVLAYIPAYERMKVEEGSLVKIAVSGMDTQIYGMLDGKVASIDKGTLMQESDTGKIPVYKCKVQLNKTNLEKGKFPMEIVRSLPVNVYVVYDRETYMDWLLGLLNFQ</sequence>
<comment type="similarity">
    <text evidence="2">Belongs to the membrane fusion protein (MFP) (TC 8.A.1) family.</text>
</comment>
<evidence type="ECO:0000256" key="7">
    <source>
        <dbReference type="SAM" id="Phobius"/>
    </source>
</evidence>
<dbReference type="Gene3D" id="2.40.50.100">
    <property type="match status" value="1"/>
</dbReference>
<feature type="transmembrane region" description="Helical" evidence="7">
    <location>
        <begin position="23"/>
        <end position="44"/>
    </location>
</feature>
<evidence type="ECO:0000256" key="4">
    <source>
        <dbReference type="ARBA" id="ARBA00022989"/>
    </source>
</evidence>
<dbReference type="PANTHER" id="PTHR30386:SF26">
    <property type="entry name" value="TRANSPORT PROTEIN COMB"/>
    <property type="match status" value="1"/>
</dbReference>
<accession>A0ABU0DY65</accession>
<dbReference type="InterPro" id="IPR050739">
    <property type="entry name" value="MFP"/>
</dbReference>
<evidence type="ECO:0000256" key="2">
    <source>
        <dbReference type="ARBA" id="ARBA00009477"/>
    </source>
</evidence>
<organism evidence="9 10">
    <name type="scientific">Breznakia pachnodae</name>
    <dbReference type="NCBI Taxonomy" id="265178"/>
    <lineage>
        <taxon>Bacteria</taxon>
        <taxon>Bacillati</taxon>
        <taxon>Bacillota</taxon>
        <taxon>Erysipelotrichia</taxon>
        <taxon>Erysipelotrichales</taxon>
        <taxon>Erysipelotrichaceae</taxon>
        <taxon>Breznakia</taxon>
    </lineage>
</organism>
<comment type="caution">
    <text evidence="9">The sequence shown here is derived from an EMBL/GenBank/DDBJ whole genome shotgun (WGS) entry which is preliminary data.</text>
</comment>
<comment type="subcellular location">
    <subcellularLocation>
        <location evidence="1">Membrane</location>
        <topology evidence="1">Single-pass membrane protein</topology>
    </subcellularLocation>
</comment>
<keyword evidence="5 7" id="KW-0472">Membrane</keyword>
<feature type="domain" description="AprE-like beta-barrel" evidence="8">
    <location>
        <begin position="297"/>
        <end position="385"/>
    </location>
</feature>